<dbReference type="PANTHER" id="PTHR15976:SF14">
    <property type="entry name" value="CONSTITUTIVE COACTIVATOR OF PPAR-GAMMA-LIKE PROTEIN 1"/>
    <property type="match status" value="1"/>
</dbReference>
<proteinExistence type="predicted"/>
<reference evidence="1 2" key="1">
    <citation type="submission" date="2021-06" db="EMBL/GenBank/DDBJ databases">
        <authorList>
            <person name="Palmer J.M."/>
        </authorList>
    </citation>
    <scope>NUCLEOTIDE SEQUENCE [LARGE SCALE GENOMIC DNA]</scope>
    <source>
        <strain evidence="1 2">AS_MEX2019</strain>
        <tissue evidence="1">Muscle</tissue>
    </source>
</reference>
<keyword evidence="2" id="KW-1185">Reference proteome</keyword>
<organism evidence="1 2">
    <name type="scientific">Ameca splendens</name>
    <dbReference type="NCBI Taxonomy" id="208324"/>
    <lineage>
        <taxon>Eukaryota</taxon>
        <taxon>Metazoa</taxon>
        <taxon>Chordata</taxon>
        <taxon>Craniata</taxon>
        <taxon>Vertebrata</taxon>
        <taxon>Euteleostomi</taxon>
        <taxon>Actinopterygii</taxon>
        <taxon>Neopterygii</taxon>
        <taxon>Teleostei</taxon>
        <taxon>Neoteleostei</taxon>
        <taxon>Acanthomorphata</taxon>
        <taxon>Ovalentaria</taxon>
        <taxon>Atherinomorphae</taxon>
        <taxon>Cyprinodontiformes</taxon>
        <taxon>Goodeidae</taxon>
        <taxon>Ameca</taxon>
    </lineage>
</organism>
<dbReference type="Proteomes" id="UP001469553">
    <property type="component" value="Unassembled WGS sequence"/>
</dbReference>
<accession>A0ABV0Y603</accession>
<dbReference type="PANTHER" id="PTHR15976">
    <property type="entry name" value="CONSTITUTIVE COACTIVATOR OF PEROXISOME PROLIFERATOR-ACTIVATED RECEPTOR GAMMA"/>
    <property type="match status" value="1"/>
</dbReference>
<gene>
    <name evidence="1" type="ORF">AMECASPLE_030806</name>
</gene>
<comment type="caution">
    <text evidence="1">The sequence shown here is derived from an EMBL/GenBank/DDBJ whole genome shotgun (WGS) entry which is preliminary data.</text>
</comment>
<dbReference type="EMBL" id="JAHRIP010022541">
    <property type="protein sequence ID" value="MEQ2289228.1"/>
    <property type="molecule type" value="Genomic_DNA"/>
</dbReference>
<evidence type="ECO:0000313" key="1">
    <source>
        <dbReference type="EMBL" id="MEQ2289228.1"/>
    </source>
</evidence>
<evidence type="ECO:0000313" key="2">
    <source>
        <dbReference type="Proteomes" id="UP001469553"/>
    </source>
</evidence>
<protein>
    <submittedName>
        <fullName evidence="1">Uncharacterized protein</fullName>
    </submittedName>
</protein>
<dbReference type="InterPro" id="IPR026784">
    <property type="entry name" value="Coact_PPARg"/>
</dbReference>
<name>A0ABV0Y603_9TELE</name>
<sequence>MRGRGKEDRAADEETYVPVNEWAYIGKSPHTLELVEWTCPNLKKLWLGKAMEDKNRQMRAFLACMLSDTPAMLNPASIPTPLLVLCCVLRGDQSLNLLIHLDTVQ</sequence>